<reference evidence="1 2" key="1">
    <citation type="submission" date="2018-11" db="EMBL/GenBank/DDBJ databases">
        <title>Sequencing the genomes of 1000 actinobacteria strains.</title>
        <authorList>
            <person name="Klenk H.-P."/>
        </authorList>
    </citation>
    <scope>NUCLEOTIDE SEQUENCE [LARGE SCALE GENOMIC DNA]</scope>
    <source>
        <strain evidence="1 2">DSM 15700</strain>
    </source>
</reference>
<organism evidence="1 2">
    <name type="scientific">Myceligenerans xiligouense</name>
    <dbReference type="NCBI Taxonomy" id="253184"/>
    <lineage>
        <taxon>Bacteria</taxon>
        <taxon>Bacillati</taxon>
        <taxon>Actinomycetota</taxon>
        <taxon>Actinomycetes</taxon>
        <taxon>Micrococcales</taxon>
        <taxon>Promicromonosporaceae</taxon>
        <taxon>Myceligenerans</taxon>
    </lineage>
</organism>
<dbReference type="Proteomes" id="UP000280501">
    <property type="component" value="Unassembled WGS sequence"/>
</dbReference>
<proteinExistence type="predicted"/>
<evidence type="ECO:0000313" key="1">
    <source>
        <dbReference type="EMBL" id="RPF22245.1"/>
    </source>
</evidence>
<dbReference type="EMBL" id="RKQZ01000001">
    <property type="protein sequence ID" value="RPF22245.1"/>
    <property type="molecule type" value="Genomic_DNA"/>
</dbReference>
<protein>
    <submittedName>
        <fullName evidence="1">Uncharacterized protein</fullName>
    </submittedName>
</protein>
<comment type="caution">
    <text evidence="1">The sequence shown here is derived from an EMBL/GenBank/DDBJ whole genome shotgun (WGS) entry which is preliminary data.</text>
</comment>
<dbReference type="RefSeq" id="WP_211341590.1">
    <property type="nucleotide sequence ID" value="NZ_RKQZ01000001.1"/>
</dbReference>
<accession>A0A3N4ZMU6</accession>
<name>A0A3N4ZMU6_9MICO</name>
<keyword evidence="2" id="KW-1185">Reference proteome</keyword>
<sequence>MSAIADVVIQIVRVSWTKASRGAEGAAARRAAPLGLVLPDELTTASFHQVVFDETDAFTPESRRLPSELLDDRIRIDIHDAGPVVRVGPLFGFTYRGYHPSVRLRPGRWVRWLQNARWTSATGHGDWRYTAETVNVAIAPVELGVFMGEPDKVIDERVSLR</sequence>
<evidence type="ECO:0000313" key="2">
    <source>
        <dbReference type="Proteomes" id="UP000280501"/>
    </source>
</evidence>
<gene>
    <name evidence="1" type="ORF">EDD34_2895</name>
</gene>
<dbReference type="AlphaFoldDB" id="A0A3N4ZMU6"/>